<accession>A0A8S9PZD1</accession>
<dbReference type="Proteomes" id="UP000712600">
    <property type="component" value="Unassembled WGS sequence"/>
</dbReference>
<proteinExistence type="predicted"/>
<protein>
    <submittedName>
        <fullName evidence="1">Uncharacterized protein</fullName>
    </submittedName>
</protein>
<sequence length="133" mass="15027">MDHQQEKVANWLRASREQIEAEIGNANELSIELSIWSRTDCLMRSSRAGTSRDQKVANWLRSSRERIEAEIGNANELSIELSIWSRTGCLLRSSRAGTSRDHLSRAEIGSRTRIGIRVCNRDEVHAGMEVYAG</sequence>
<evidence type="ECO:0000313" key="1">
    <source>
        <dbReference type="EMBL" id="KAF3535197.1"/>
    </source>
</evidence>
<name>A0A8S9PZD1_BRACR</name>
<reference evidence="1" key="1">
    <citation type="submission" date="2019-12" db="EMBL/GenBank/DDBJ databases">
        <title>Genome sequencing and annotation of Brassica cretica.</title>
        <authorList>
            <person name="Studholme D.J."/>
            <person name="Sarris P."/>
        </authorList>
    </citation>
    <scope>NUCLEOTIDE SEQUENCE</scope>
    <source>
        <strain evidence="1">PFS-109/04</strain>
        <tissue evidence="1">Leaf</tissue>
    </source>
</reference>
<organism evidence="1 2">
    <name type="scientific">Brassica cretica</name>
    <name type="common">Mustard</name>
    <dbReference type="NCBI Taxonomy" id="69181"/>
    <lineage>
        <taxon>Eukaryota</taxon>
        <taxon>Viridiplantae</taxon>
        <taxon>Streptophyta</taxon>
        <taxon>Embryophyta</taxon>
        <taxon>Tracheophyta</taxon>
        <taxon>Spermatophyta</taxon>
        <taxon>Magnoliopsida</taxon>
        <taxon>eudicotyledons</taxon>
        <taxon>Gunneridae</taxon>
        <taxon>Pentapetalae</taxon>
        <taxon>rosids</taxon>
        <taxon>malvids</taxon>
        <taxon>Brassicales</taxon>
        <taxon>Brassicaceae</taxon>
        <taxon>Brassiceae</taxon>
        <taxon>Brassica</taxon>
    </lineage>
</organism>
<comment type="caution">
    <text evidence="1">The sequence shown here is derived from an EMBL/GenBank/DDBJ whole genome shotgun (WGS) entry which is preliminary data.</text>
</comment>
<dbReference type="AlphaFoldDB" id="A0A8S9PZD1"/>
<evidence type="ECO:0000313" key="2">
    <source>
        <dbReference type="Proteomes" id="UP000712600"/>
    </source>
</evidence>
<dbReference type="EMBL" id="QGKX02001290">
    <property type="protein sequence ID" value="KAF3535197.1"/>
    <property type="molecule type" value="Genomic_DNA"/>
</dbReference>
<gene>
    <name evidence="1" type="ORF">F2Q69_00020008</name>
</gene>